<dbReference type="OrthoDB" id="5424189at2759"/>
<keyword evidence="4" id="KW-1185">Reference proteome</keyword>
<evidence type="ECO:0000256" key="2">
    <source>
        <dbReference type="SAM" id="MobiDB-lite"/>
    </source>
</evidence>
<feature type="coiled-coil region" evidence="1">
    <location>
        <begin position="134"/>
        <end position="168"/>
    </location>
</feature>
<name>A0A3N4KTU7_9PEZI</name>
<sequence length="176" mass="19208">MFPLYPTPRPTTPTTTPTPALSSTTLPATGPALAHIYSALLRPTLLPPPAAFTQPLLDSFVANHDPLLEDTTLFTAGTRLREVSVEVERVEREWRRLGVTELVDGGAGAGAGAGVSLSEVREGRLRCRLANQAAGTDRTRKERLKERMEAFEKEMKKEEEEALKAFKEGLRRAVGG</sequence>
<feature type="compositionally biased region" description="Low complexity" evidence="2">
    <location>
        <begin position="12"/>
        <end position="22"/>
    </location>
</feature>
<dbReference type="InParanoid" id="A0A3N4KTU7"/>
<feature type="compositionally biased region" description="Pro residues" evidence="2">
    <location>
        <begin position="1"/>
        <end position="11"/>
    </location>
</feature>
<accession>A0A3N4KTU7</accession>
<dbReference type="Proteomes" id="UP000277580">
    <property type="component" value="Unassembled WGS sequence"/>
</dbReference>
<reference evidence="3 4" key="1">
    <citation type="journal article" date="2018" name="Nat. Ecol. Evol.">
        <title>Pezizomycetes genomes reveal the molecular basis of ectomycorrhizal truffle lifestyle.</title>
        <authorList>
            <person name="Murat C."/>
            <person name="Payen T."/>
            <person name="Noel B."/>
            <person name="Kuo A."/>
            <person name="Morin E."/>
            <person name="Chen J."/>
            <person name="Kohler A."/>
            <person name="Krizsan K."/>
            <person name="Balestrini R."/>
            <person name="Da Silva C."/>
            <person name="Montanini B."/>
            <person name="Hainaut M."/>
            <person name="Levati E."/>
            <person name="Barry K.W."/>
            <person name="Belfiori B."/>
            <person name="Cichocki N."/>
            <person name="Clum A."/>
            <person name="Dockter R.B."/>
            <person name="Fauchery L."/>
            <person name="Guy J."/>
            <person name="Iotti M."/>
            <person name="Le Tacon F."/>
            <person name="Lindquist E.A."/>
            <person name="Lipzen A."/>
            <person name="Malagnac F."/>
            <person name="Mello A."/>
            <person name="Molinier V."/>
            <person name="Miyauchi S."/>
            <person name="Poulain J."/>
            <person name="Riccioni C."/>
            <person name="Rubini A."/>
            <person name="Sitrit Y."/>
            <person name="Splivallo R."/>
            <person name="Traeger S."/>
            <person name="Wang M."/>
            <person name="Zifcakova L."/>
            <person name="Wipf D."/>
            <person name="Zambonelli A."/>
            <person name="Paolocci F."/>
            <person name="Nowrousian M."/>
            <person name="Ottonello S."/>
            <person name="Baldrian P."/>
            <person name="Spatafora J.W."/>
            <person name="Henrissat B."/>
            <person name="Nagy L.G."/>
            <person name="Aury J.M."/>
            <person name="Wincker P."/>
            <person name="Grigoriev I.V."/>
            <person name="Bonfante P."/>
            <person name="Martin F.M."/>
        </authorList>
    </citation>
    <scope>NUCLEOTIDE SEQUENCE [LARGE SCALE GENOMIC DNA]</scope>
    <source>
        <strain evidence="3 4">CCBAS932</strain>
    </source>
</reference>
<dbReference type="AlphaFoldDB" id="A0A3N4KTU7"/>
<evidence type="ECO:0000313" key="4">
    <source>
        <dbReference type="Proteomes" id="UP000277580"/>
    </source>
</evidence>
<feature type="region of interest" description="Disordered" evidence="2">
    <location>
        <begin position="1"/>
        <end position="22"/>
    </location>
</feature>
<keyword evidence="1" id="KW-0175">Coiled coil</keyword>
<protein>
    <submittedName>
        <fullName evidence="3">Uncharacterized protein</fullName>
    </submittedName>
</protein>
<gene>
    <name evidence="3" type="ORF">P167DRAFT_605432</name>
</gene>
<evidence type="ECO:0000313" key="3">
    <source>
        <dbReference type="EMBL" id="RPB12839.1"/>
    </source>
</evidence>
<evidence type="ECO:0000256" key="1">
    <source>
        <dbReference type="SAM" id="Coils"/>
    </source>
</evidence>
<proteinExistence type="predicted"/>
<organism evidence="3 4">
    <name type="scientific">Morchella conica CCBAS932</name>
    <dbReference type="NCBI Taxonomy" id="1392247"/>
    <lineage>
        <taxon>Eukaryota</taxon>
        <taxon>Fungi</taxon>
        <taxon>Dikarya</taxon>
        <taxon>Ascomycota</taxon>
        <taxon>Pezizomycotina</taxon>
        <taxon>Pezizomycetes</taxon>
        <taxon>Pezizales</taxon>
        <taxon>Morchellaceae</taxon>
        <taxon>Morchella</taxon>
    </lineage>
</organism>
<dbReference type="EMBL" id="ML119126">
    <property type="protein sequence ID" value="RPB12839.1"/>
    <property type="molecule type" value="Genomic_DNA"/>
</dbReference>